<comment type="caution">
    <text evidence="1">The sequence shown here is derived from an EMBL/GenBank/DDBJ whole genome shotgun (WGS) entry which is preliminary data.</text>
</comment>
<evidence type="ECO:0000313" key="1">
    <source>
        <dbReference type="EMBL" id="PSB55982.1"/>
    </source>
</evidence>
<dbReference type="Pfam" id="PF04222">
    <property type="entry name" value="DUF416"/>
    <property type="match status" value="1"/>
</dbReference>
<organism evidence="1 2">
    <name type="scientific">Chamaesiphon polymorphus CCALA 037</name>
    <dbReference type="NCBI Taxonomy" id="2107692"/>
    <lineage>
        <taxon>Bacteria</taxon>
        <taxon>Bacillati</taxon>
        <taxon>Cyanobacteriota</taxon>
        <taxon>Cyanophyceae</taxon>
        <taxon>Gomontiellales</taxon>
        <taxon>Chamaesiphonaceae</taxon>
        <taxon>Chamaesiphon</taxon>
    </lineage>
</organism>
<evidence type="ECO:0000313" key="2">
    <source>
        <dbReference type="Proteomes" id="UP000238937"/>
    </source>
</evidence>
<dbReference type="RefSeq" id="WP_106305379.1">
    <property type="nucleotide sequence ID" value="NZ_PVWO01000152.1"/>
</dbReference>
<gene>
    <name evidence="1" type="ORF">C7B77_13330</name>
</gene>
<keyword evidence="2" id="KW-1185">Reference proteome</keyword>
<dbReference type="OrthoDB" id="9204516at2"/>
<reference evidence="1 2" key="1">
    <citation type="submission" date="2018-03" db="EMBL/GenBank/DDBJ databases">
        <title>The ancient ancestry and fast evolution of plastids.</title>
        <authorList>
            <person name="Moore K.R."/>
            <person name="Magnabosco C."/>
            <person name="Momper L."/>
            <person name="Gold D.A."/>
            <person name="Bosak T."/>
            <person name="Fournier G.P."/>
        </authorList>
    </citation>
    <scope>NUCLEOTIDE SEQUENCE [LARGE SCALE GENOMIC DNA]</scope>
    <source>
        <strain evidence="1 2">CCALA 037</strain>
    </source>
</reference>
<protein>
    <recommendedName>
        <fullName evidence="3">DUF416 domain-containing protein</fullName>
    </recommendedName>
</protein>
<proteinExistence type="predicted"/>
<dbReference type="EMBL" id="PVWO01000152">
    <property type="protein sequence ID" value="PSB55982.1"/>
    <property type="molecule type" value="Genomic_DNA"/>
</dbReference>
<name>A0A2T1GEJ3_9CYAN</name>
<accession>A0A2T1GEJ3</accession>
<dbReference type="InterPro" id="IPR007338">
    <property type="entry name" value="DUF416"/>
</dbReference>
<dbReference type="AlphaFoldDB" id="A0A2T1GEJ3"/>
<dbReference type="Proteomes" id="UP000238937">
    <property type="component" value="Unassembled WGS sequence"/>
</dbReference>
<dbReference type="InterPro" id="IPR023381">
    <property type="entry name" value="YP001051499.1-like_dom_sf"/>
</dbReference>
<sequence>MLPKEELTQRYISNFEQFPPIIQRLEVLPRQHQLAFLACCVERMLLNYYLVEGLPGWGEKNILKNAMSQIWKIVRGERLDPKYLNCLKEDVLECDSDPDDYYPISEYFVDDEHNDYCKYCVVGTSSICGIACLLDFSLSDKIEDMLDVFSTMLGALEDYVTIEQNTKYESREDEMKIISAHPAIQLEAEQQQSDLENLEKNPVLNSDLIEKLRLNARNPDLALHKIIEK</sequence>
<dbReference type="Gene3D" id="1.20.1590.10">
    <property type="entry name" value="YP_001051499.1 domain like"/>
    <property type="match status" value="1"/>
</dbReference>
<evidence type="ECO:0008006" key="3">
    <source>
        <dbReference type="Google" id="ProtNLM"/>
    </source>
</evidence>